<keyword evidence="2" id="KW-0378">Hydrolase</keyword>
<protein>
    <submittedName>
        <fullName evidence="2">Alpha/beta hydrolase</fullName>
    </submittedName>
</protein>
<dbReference type="PANTHER" id="PTHR37017:SF11">
    <property type="entry name" value="ESTERASE_LIPASE_THIOESTERASE DOMAIN-CONTAINING PROTEIN"/>
    <property type="match status" value="1"/>
</dbReference>
<comment type="caution">
    <text evidence="2">The sequence shown here is derived from an EMBL/GenBank/DDBJ whole genome shotgun (WGS) entry which is preliminary data.</text>
</comment>
<dbReference type="OrthoDB" id="9814966at2"/>
<dbReference type="GO" id="GO:0016787">
    <property type="term" value="F:hydrolase activity"/>
    <property type="evidence" value="ECO:0007669"/>
    <property type="project" value="UniProtKB-KW"/>
</dbReference>
<dbReference type="EMBL" id="QOZG01000012">
    <property type="protein sequence ID" value="RCS21900.1"/>
    <property type="molecule type" value="Genomic_DNA"/>
</dbReference>
<evidence type="ECO:0000313" key="3">
    <source>
        <dbReference type="Proteomes" id="UP000253420"/>
    </source>
</evidence>
<name>A0A368K1M9_9HYPH</name>
<proteinExistence type="predicted"/>
<organism evidence="2 3">
    <name type="scientific">Phyllobacterium salinisoli</name>
    <dbReference type="NCBI Taxonomy" id="1899321"/>
    <lineage>
        <taxon>Bacteria</taxon>
        <taxon>Pseudomonadati</taxon>
        <taxon>Pseudomonadota</taxon>
        <taxon>Alphaproteobacteria</taxon>
        <taxon>Hyphomicrobiales</taxon>
        <taxon>Phyllobacteriaceae</taxon>
        <taxon>Phyllobacterium</taxon>
    </lineage>
</organism>
<feature type="domain" description="AB hydrolase-1" evidence="1">
    <location>
        <begin position="44"/>
        <end position="263"/>
    </location>
</feature>
<dbReference type="InterPro" id="IPR029058">
    <property type="entry name" value="AB_hydrolase_fold"/>
</dbReference>
<dbReference type="Gene3D" id="3.40.50.1820">
    <property type="entry name" value="alpha/beta hydrolase"/>
    <property type="match status" value="1"/>
</dbReference>
<gene>
    <name evidence="2" type="ORF">DUT91_21045</name>
</gene>
<dbReference type="Proteomes" id="UP000253420">
    <property type="component" value="Unassembled WGS sequence"/>
</dbReference>
<dbReference type="AlphaFoldDB" id="A0A368K1M9"/>
<evidence type="ECO:0000259" key="1">
    <source>
        <dbReference type="Pfam" id="PF12697"/>
    </source>
</evidence>
<keyword evidence="3" id="KW-1185">Reference proteome</keyword>
<sequence>MSDDRHNRRRHVHKIIRVLALVYASSVSDTAMVQAADHQTKPTIVLVHGAFAESSSWNDVIAQLNRHGYRTIAAANPLRSVAGDAAAVSSVIRSLQGPVVLVGHSYGGPVITEAAHGKSNVKALVYVAGFAPDTGESSLSLSGQFPGSTLSDALLPLARPDGGKELYIQQEKFHEQFAADVPAARANLMAATQRPVTEAALAEPSNAASWKTIPSYAIYGSADRNIPPAVMKFMADRAHAVKTIVIDGASHALMVSHPGEVAALIEEAAKAP</sequence>
<evidence type="ECO:0000313" key="2">
    <source>
        <dbReference type="EMBL" id="RCS21900.1"/>
    </source>
</evidence>
<dbReference type="InterPro" id="IPR000073">
    <property type="entry name" value="AB_hydrolase_1"/>
</dbReference>
<dbReference type="SUPFAM" id="SSF53474">
    <property type="entry name" value="alpha/beta-Hydrolases"/>
    <property type="match status" value="1"/>
</dbReference>
<dbReference type="InterPro" id="IPR052897">
    <property type="entry name" value="Sec-Metab_Biosynth_Hydrolase"/>
</dbReference>
<accession>A0A368K1M9</accession>
<dbReference type="PANTHER" id="PTHR37017">
    <property type="entry name" value="AB HYDROLASE-1 DOMAIN-CONTAINING PROTEIN-RELATED"/>
    <property type="match status" value="1"/>
</dbReference>
<dbReference type="Pfam" id="PF12697">
    <property type="entry name" value="Abhydrolase_6"/>
    <property type="match status" value="1"/>
</dbReference>
<reference evidence="2 3" key="1">
    <citation type="submission" date="2018-07" db="EMBL/GenBank/DDBJ databases">
        <title>The draft genome of Phyllobacterium salinisoli.</title>
        <authorList>
            <person name="Liu L."/>
            <person name="Li L."/>
            <person name="Zhang X."/>
            <person name="Liang L."/>
        </authorList>
    </citation>
    <scope>NUCLEOTIDE SEQUENCE [LARGE SCALE GENOMIC DNA]</scope>
    <source>
        <strain evidence="2 3">LLAN61</strain>
    </source>
</reference>